<dbReference type="Proteomes" id="UP000287519">
    <property type="component" value="Unassembled WGS sequence"/>
</dbReference>
<keyword evidence="6 7" id="KW-0503">Monooxygenase</keyword>
<accession>A0A402CKJ0</accession>
<proteinExistence type="inferred from homology"/>
<evidence type="ECO:0000256" key="3">
    <source>
        <dbReference type="ARBA" id="ARBA00022723"/>
    </source>
</evidence>
<dbReference type="PANTHER" id="PTHR46696">
    <property type="entry name" value="P450, PUTATIVE (EUROFUNG)-RELATED"/>
    <property type="match status" value="1"/>
</dbReference>
<evidence type="ECO:0000256" key="1">
    <source>
        <dbReference type="ARBA" id="ARBA00010617"/>
    </source>
</evidence>
<dbReference type="CDD" id="cd11035">
    <property type="entry name" value="P450cam-like"/>
    <property type="match status" value="1"/>
</dbReference>
<comment type="similarity">
    <text evidence="1 7">Belongs to the cytochrome P450 family.</text>
</comment>
<protein>
    <submittedName>
        <fullName evidence="8">Cytochrome P450</fullName>
    </submittedName>
</protein>
<reference evidence="8 9" key="1">
    <citation type="submission" date="2018-11" db="EMBL/GenBank/DDBJ databases">
        <title>Microbial catabolism of amino acid.</title>
        <authorList>
            <person name="Hibi M."/>
            <person name="Ogawa J."/>
        </authorList>
    </citation>
    <scope>NUCLEOTIDE SEQUENCE [LARGE SCALE GENOMIC DNA]</scope>
    <source>
        <strain evidence="8 9">C31-06</strain>
    </source>
</reference>
<dbReference type="InterPro" id="IPR017972">
    <property type="entry name" value="Cyt_P450_CS"/>
</dbReference>
<keyword evidence="4 7" id="KW-0560">Oxidoreductase</keyword>
<evidence type="ECO:0000256" key="7">
    <source>
        <dbReference type="RuleBase" id="RU000461"/>
    </source>
</evidence>
<dbReference type="InterPro" id="IPR002397">
    <property type="entry name" value="Cyt_P450_B"/>
</dbReference>
<dbReference type="InterPro" id="IPR001128">
    <property type="entry name" value="Cyt_P450"/>
</dbReference>
<comment type="caution">
    <text evidence="8">The sequence shown here is derived from an EMBL/GenBank/DDBJ whole genome shotgun (WGS) entry which is preliminary data.</text>
</comment>
<evidence type="ECO:0000313" key="8">
    <source>
        <dbReference type="EMBL" id="GCE44058.1"/>
    </source>
</evidence>
<dbReference type="PROSITE" id="PS00086">
    <property type="entry name" value="CYTOCHROME_P450"/>
    <property type="match status" value="1"/>
</dbReference>
<organism evidence="8 9">
    <name type="scientific">Rhodococcus wratislaviensis</name>
    <name type="common">Tsukamurella wratislaviensis</name>
    <dbReference type="NCBI Taxonomy" id="44752"/>
    <lineage>
        <taxon>Bacteria</taxon>
        <taxon>Bacillati</taxon>
        <taxon>Actinomycetota</taxon>
        <taxon>Actinomycetes</taxon>
        <taxon>Mycobacteriales</taxon>
        <taxon>Nocardiaceae</taxon>
        <taxon>Rhodococcus</taxon>
    </lineage>
</organism>
<dbReference type="SUPFAM" id="SSF48264">
    <property type="entry name" value="Cytochrome P450"/>
    <property type="match status" value="1"/>
</dbReference>
<evidence type="ECO:0000256" key="4">
    <source>
        <dbReference type="ARBA" id="ARBA00023002"/>
    </source>
</evidence>
<dbReference type="PRINTS" id="PR00359">
    <property type="entry name" value="BP450"/>
</dbReference>
<evidence type="ECO:0000256" key="2">
    <source>
        <dbReference type="ARBA" id="ARBA00022617"/>
    </source>
</evidence>
<dbReference type="InterPro" id="IPR036396">
    <property type="entry name" value="Cyt_P450_sf"/>
</dbReference>
<keyword evidence="9" id="KW-1185">Reference proteome</keyword>
<dbReference type="GO" id="GO:0004497">
    <property type="term" value="F:monooxygenase activity"/>
    <property type="evidence" value="ECO:0007669"/>
    <property type="project" value="UniProtKB-KW"/>
</dbReference>
<dbReference type="GO" id="GO:0005506">
    <property type="term" value="F:iron ion binding"/>
    <property type="evidence" value="ECO:0007669"/>
    <property type="project" value="InterPro"/>
</dbReference>
<keyword evidence="5 7" id="KW-0408">Iron</keyword>
<dbReference type="SMR" id="A0A402CKJ0"/>
<dbReference type="RefSeq" id="WP_124395698.1">
    <property type="nucleotide sequence ID" value="NZ_BHYM01000085.1"/>
</dbReference>
<evidence type="ECO:0000256" key="5">
    <source>
        <dbReference type="ARBA" id="ARBA00023004"/>
    </source>
</evidence>
<keyword evidence="2 7" id="KW-0349">Heme</keyword>
<evidence type="ECO:0000313" key="9">
    <source>
        <dbReference type="Proteomes" id="UP000287519"/>
    </source>
</evidence>
<dbReference type="EMBL" id="BHYM01000085">
    <property type="protein sequence ID" value="GCE44058.1"/>
    <property type="molecule type" value="Genomic_DNA"/>
</dbReference>
<keyword evidence="3 7" id="KW-0479">Metal-binding</keyword>
<name>A0A402CKJ0_RHOWR</name>
<gene>
    <name evidence="8" type="ORF">Rhow_008356</name>
</gene>
<dbReference type="GO" id="GO:0020037">
    <property type="term" value="F:heme binding"/>
    <property type="evidence" value="ECO:0007669"/>
    <property type="project" value="InterPro"/>
</dbReference>
<dbReference type="Pfam" id="PF00067">
    <property type="entry name" value="p450"/>
    <property type="match status" value="1"/>
</dbReference>
<sequence length="401" mass="44263">MTTSIDIDNLPANVSADRVVDFDMFAPAEIGNGLQEAWAGLQRNGNGLVWTPRNGGHWIATRGHLLKEVFENHESFSSKCPFLPKEAGEQYSFIPTSLDPPEHRPYRKVLNTAVGPGSIRRIEGDIEKIAADLIDGLVAEGKCDFTKAFAEIFPVEVFLRLVDLPSSDSAHLKYIADQMTRPDGTMTMTEATNLFFDYLGPIIDERRANPGPDAISAVVQSTVNGNPLTQDECLRICGLLLLAGLDTVVNFLSFMMQHLAENPSDRQKLVNNPDLIDNAAEELLRRYGLVADARIVNGDTEMDGVTLLDGDMIAVPTMLFGLDPQVAKCPMDVDLNRKDPEHFTFGHGVHHCAGSYLARYEIRTTLKEWLARIPEFEIAPDEKVKHQSGIVGAVVGLPLQW</sequence>
<dbReference type="AlphaFoldDB" id="A0A402CKJ0"/>
<evidence type="ECO:0000256" key="6">
    <source>
        <dbReference type="ARBA" id="ARBA00023033"/>
    </source>
</evidence>
<dbReference type="OrthoDB" id="3599725at2"/>
<dbReference type="PANTHER" id="PTHR46696:SF6">
    <property type="entry name" value="P450, PUTATIVE (EUROFUNG)-RELATED"/>
    <property type="match status" value="1"/>
</dbReference>
<dbReference type="Gene3D" id="1.10.630.10">
    <property type="entry name" value="Cytochrome P450"/>
    <property type="match status" value="1"/>
</dbReference>
<dbReference type="GO" id="GO:0016705">
    <property type="term" value="F:oxidoreductase activity, acting on paired donors, with incorporation or reduction of molecular oxygen"/>
    <property type="evidence" value="ECO:0007669"/>
    <property type="project" value="InterPro"/>
</dbReference>